<evidence type="ECO:0000313" key="2">
    <source>
        <dbReference type="Proteomes" id="UP000537126"/>
    </source>
</evidence>
<name>A0A846MNT2_9BACT</name>
<accession>A0A846MNT2</accession>
<dbReference type="NCBIfam" id="TIGR01200">
    <property type="entry name" value="GLPGLI"/>
    <property type="match status" value="1"/>
</dbReference>
<keyword evidence="2" id="KW-1185">Reference proteome</keyword>
<dbReference type="AlphaFoldDB" id="A0A846MNT2"/>
<protein>
    <submittedName>
        <fullName evidence="1">GLPGLI family protein</fullName>
    </submittedName>
</protein>
<organism evidence="1 2">
    <name type="scientific">Thermonema lapsum</name>
    <dbReference type="NCBI Taxonomy" id="28195"/>
    <lineage>
        <taxon>Bacteria</taxon>
        <taxon>Pseudomonadati</taxon>
        <taxon>Bacteroidota</taxon>
        <taxon>Cytophagia</taxon>
        <taxon>Cytophagales</taxon>
        <taxon>Thermonemataceae</taxon>
        <taxon>Thermonema</taxon>
    </lineage>
</organism>
<dbReference type="InterPro" id="IPR005901">
    <property type="entry name" value="GLPGLI"/>
</dbReference>
<dbReference type="RefSeq" id="WP_166918388.1">
    <property type="nucleotide sequence ID" value="NZ_JAASRN010000001.1"/>
</dbReference>
<comment type="caution">
    <text evidence="1">The sequence shown here is derived from an EMBL/GenBank/DDBJ whole genome shotgun (WGS) entry which is preliminary data.</text>
</comment>
<dbReference type="EMBL" id="JAASRN010000001">
    <property type="protein sequence ID" value="NIK73115.1"/>
    <property type="molecule type" value="Genomic_DNA"/>
</dbReference>
<dbReference type="Proteomes" id="UP000537126">
    <property type="component" value="Unassembled WGS sequence"/>
</dbReference>
<gene>
    <name evidence="1" type="ORF">FHS56_000601</name>
</gene>
<evidence type="ECO:0000313" key="1">
    <source>
        <dbReference type="EMBL" id="NIK73115.1"/>
    </source>
</evidence>
<reference evidence="1 2" key="1">
    <citation type="submission" date="2020-03" db="EMBL/GenBank/DDBJ databases">
        <title>Genomic Encyclopedia of Type Strains, Phase IV (KMG-IV): sequencing the most valuable type-strain genomes for metagenomic binning, comparative biology and taxonomic classification.</title>
        <authorList>
            <person name="Goeker M."/>
        </authorList>
    </citation>
    <scope>NUCLEOTIDE SEQUENCE [LARGE SCALE GENOMIC DNA]</scope>
    <source>
        <strain evidence="1 2">DSM 5718</strain>
    </source>
</reference>
<sequence length="288" mass="33496">MRAILVLLLMITVSMNGLYAQSFLRAAYRVTGQLDSLNQATALVDTLWLIASAKEAFYFHPAAIKQDSVDFHFSNMTIGEYYARYGQGGAMEIKAHAFYRVNILNRERVHQRTDDMQIYADDHEKTTYINDKWQWHFLDETTTLAGFRCHKAQAEWMGRKWTVYYTRDIPLPFGPWKLQGLPGLVVWAESSGSAPYRFELIGVEKIVDEQFSPGLFYRPELAQQYVKVKHRQALKNLYVRYQEPLKVYKSKITAIGLNIEGAEEKIKQSRIEHFNPIEFLPERNGKKQ</sequence>
<proteinExistence type="predicted"/>